<evidence type="ECO:0000256" key="1">
    <source>
        <dbReference type="ARBA" id="ARBA00001931"/>
    </source>
</evidence>
<dbReference type="GO" id="GO:0016020">
    <property type="term" value="C:membrane"/>
    <property type="evidence" value="ECO:0007669"/>
    <property type="project" value="InterPro"/>
</dbReference>
<comment type="similarity">
    <text evidence="2">Belongs to the bacterial PQQ dehydrogenase family.</text>
</comment>
<name>A0A916RF78_9BACT</name>
<dbReference type="CDD" id="cd10280">
    <property type="entry name" value="PQQ_mGDH"/>
    <property type="match status" value="1"/>
</dbReference>
<feature type="domain" description="Cytochrome c" evidence="10">
    <location>
        <begin position="572"/>
        <end position="650"/>
    </location>
</feature>
<evidence type="ECO:0000256" key="9">
    <source>
        <dbReference type="SAM" id="SignalP"/>
    </source>
</evidence>
<dbReference type="PANTHER" id="PTHR32303">
    <property type="entry name" value="QUINOPROTEIN ALCOHOL DEHYDROGENASE (CYTOCHROME C)"/>
    <property type="match status" value="1"/>
</dbReference>
<reference evidence="11" key="1">
    <citation type="journal article" date="2014" name="Int. J. Syst. Evol. Microbiol.">
        <title>Complete genome sequence of Corynebacterium casei LMG S-19264T (=DSM 44701T), isolated from a smear-ripened cheese.</title>
        <authorList>
            <consortium name="US DOE Joint Genome Institute (JGI-PGF)"/>
            <person name="Walter F."/>
            <person name="Albersmeier A."/>
            <person name="Kalinowski J."/>
            <person name="Ruckert C."/>
        </authorList>
    </citation>
    <scope>NUCLEOTIDE SEQUENCE</scope>
    <source>
        <strain evidence="11">CGMCC 1.15447</strain>
    </source>
</reference>
<reference evidence="11" key="2">
    <citation type="submission" date="2020-09" db="EMBL/GenBank/DDBJ databases">
        <authorList>
            <person name="Sun Q."/>
            <person name="Zhou Y."/>
        </authorList>
    </citation>
    <scope>NUCLEOTIDE SEQUENCE</scope>
    <source>
        <strain evidence="11">CGMCC 1.15447</strain>
    </source>
</reference>
<dbReference type="AlphaFoldDB" id="A0A916RF78"/>
<accession>A0A916RF78</accession>
<dbReference type="InterPro" id="IPR009056">
    <property type="entry name" value="Cyt_c-like_dom"/>
</dbReference>
<dbReference type="Proteomes" id="UP000648801">
    <property type="component" value="Unassembled WGS sequence"/>
</dbReference>
<evidence type="ECO:0000256" key="6">
    <source>
        <dbReference type="ARBA" id="ARBA00023002"/>
    </source>
</evidence>
<dbReference type="SUPFAM" id="SSF50998">
    <property type="entry name" value="Quinoprotein alcohol dehydrogenase-like"/>
    <property type="match status" value="1"/>
</dbReference>
<dbReference type="RefSeq" id="WP_188757565.1">
    <property type="nucleotide sequence ID" value="NZ_BMJB01000001.1"/>
</dbReference>
<dbReference type="GO" id="GO:0020037">
    <property type="term" value="F:heme binding"/>
    <property type="evidence" value="ECO:0007669"/>
    <property type="project" value="InterPro"/>
</dbReference>
<gene>
    <name evidence="11" type="ORF">GCM10011507_02670</name>
</gene>
<feature type="signal peptide" evidence="9">
    <location>
        <begin position="1"/>
        <end position="21"/>
    </location>
</feature>
<dbReference type="GO" id="GO:0046872">
    <property type="term" value="F:metal ion binding"/>
    <property type="evidence" value="ECO:0007669"/>
    <property type="project" value="UniProtKB-KW"/>
</dbReference>
<comment type="caution">
    <text evidence="11">The sequence shown here is derived from an EMBL/GenBank/DDBJ whole genome shotgun (WGS) entry which is preliminary data.</text>
</comment>
<dbReference type="Pfam" id="PF01011">
    <property type="entry name" value="PQQ"/>
    <property type="match status" value="2"/>
</dbReference>
<dbReference type="GO" id="GO:0009055">
    <property type="term" value="F:electron transfer activity"/>
    <property type="evidence" value="ECO:0007669"/>
    <property type="project" value="InterPro"/>
</dbReference>
<comment type="cofactor">
    <cofactor evidence="1">
        <name>pyrroloquinoline quinone</name>
        <dbReference type="ChEBI" id="CHEBI:58442"/>
    </cofactor>
</comment>
<dbReference type="GO" id="GO:0008876">
    <property type="term" value="F:quinoprotein glucose dehydrogenase activity"/>
    <property type="evidence" value="ECO:0007669"/>
    <property type="project" value="TreeGrafter"/>
</dbReference>
<feature type="domain" description="Cytochrome c" evidence="10">
    <location>
        <begin position="468"/>
        <end position="557"/>
    </location>
</feature>
<dbReference type="PANTHER" id="PTHR32303:SF4">
    <property type="entry name" value="QUINOPROTEIN GLUCOSE DEHYDROGENASE"/>
    <property type="match status" value="1"/>
</dbReference>
<dbReference type="Pfam" id="PF13442">
    <property type="entry name" value="Cytochrome_CBB3"/>
    <property type="match status" value="1"/>
</dbReference>
<evidence type="ECO:0000259" key="10">
    <source>
        <dbReference type="PROSITE" id="PS51007"/>
    </source>
</evidence>
<keyword evidence="5 9" id="KW-0732">Signal</keyword>
<protein>
    <recommendedName>
        <fullName evidence="10">Cytochrome c domain-containing protein</fullName>
    </recommendedName>
</protein>
<keyword evidence="6" id="KW-0560">Oxidoreductase</keyword>
<dbReference type="InterPro" id="IPR036909">
    <property type="entry name" value="Cyt_c-like_dom_sf"/>
</dbReference>
<dbReference type="GO" id="GO:0048038">
    <property type="term" value="F:quinone binding"/>
    <property type="evidence" value="ECO:0007669"/>
    <property type="project" value="InterPro"/>
</dbReference>
<evidence type="ECO:0000313" key="11">
    <source>
        <dbReference type="EMBL" id="GGA54831.1"/>
    </source>
</evidence>
<evidence type="ECO:0000256" key="3">
    <source>
        <dbReference type="ARBA" id="ARBA00022617"/>
    </source>
</evidence>
<dbReference type="InterPro" id="IPR018391">
    <property type="entry name" value="PQQ_b-propeller_rpt"/>
</dbReference>
<dbReference type="EMBL" id="BMJB01000001">
    <property type="protein sequence ID" value="GGA54831.1"/>
    <property type="molecule type" value="Genomic_DNA"/>
</dbReference>
<dbReference type="SUPFAM" id="SSF46626">
    <property type="entry name" value="Cytochrome c"/>
    <property type="match status" value="2"/>
</dbReference>
<evidence type="ECO:0000256" key="4">
    <source>
        <dbReference type="ARBA" id="ARBA00022723"/>
    </source>
</evidence>
<dbReference type="Gene3D" id="1.10.760.10">
    <property type="entry name" value="Cytochrome c-like domain"/>
    <property type="match status" value="2"/>
</dbReference>
<dbReference type="InterPro" id="IPR002372">
    <property type="entry name" value="PQQ_rpt_dom"/>
</dbReference>
<evidence type="ECO:0000256" key="5">
    <source>
        <dbReference type="ARBA" id="ARBA00022729"/>
    </source>
</evidence>
<sequence>MALKTSFLCVLALFFCGSIHAAPASAAKNHAGQRPIAGGQWSQDHYSSLTQIDRDNVSKLSIAWKFDTGEGGEGIETNPLVVGHVMYAYTASQKVIAVNATNGKLIWKFDSGVLANQPARGVAYWSDGSQQLLLCGIMNYLYELNAATGKPVARFGEAGRIDLRKGLGGDYRKQSIVLTSPGIVYKDLIIVGGRNPETPPAPPGDIRAFDIHTGQLAWDFHTIPRPGEPGYETWPTGAWRSAGAANNWAGMTLDERRGIVYVPTGSAVPDFYGGARVGDDRFADCLLALNAATGKLIWSFQGVHHDLWDRDFPAPPVLLRVKRDGKWIDAVAQTTKQGFVFLFDRETGKPLFPIEERPVPATNVPGEVSAKTQPFPLSPAPYARQTLTSSDLTNRTPAAHAYALSQFNQFIRSTGQFYPLSVGRETIVAPGFDGGGEWGGPGVDRRSGVIYINANNVVDTGGLAINDRTAELGLRIYRTQCALCHRDNRAGSPPEYPSLVGIRDKLPASLIIQTIHTGKGRMPSFPNIEGSALTALFNYLNTANDAADFVADGKELRHDAIPDHTSRAGNPAVDARGKEVYAKQCAICHGDHLEGIPPSFPSLEGVGGRMTAQQITAIVHTGRGRMPAFNASRIPQTDMSSLLRFLNASTINTIEVSNDAQVPALDEMNRYRFTGYHKFQDQDGYPAVSPPWGTLNAIDLNTGKYLWTVPLGFYPELAANGMGNTGTENYGGPIVTASGLVIIGATVFDNRIRAFDSRTGRLLWDWTLPFAAAATPTTYMIDGKQYVVIASGGSKFKHTNDGFYIAFSLP</sequence>
<dbReference type="InterPro" id="IPR011047">
    <property type="entry name" value="Quinoprotein_ADH-like_sf"/>
</dbReference>
<dbReference type="Gene3D" id="2.140.10.10">
    <property type="entry name" value="Quinoprotein alcohol dehydrogenase-like superfamily"/>
    <property type="match status" value="2"/>
</dbReference>
<dbReference type="SMART" id="SM00564">
    <property type="entry name" value="PQQ"/>
    <property type="match status" value="5"/>
</dbReference>
<dbReference type="PROSITE" id="PS51007">
    <property type="entry name" value="CYTC"/>
    <property type="match status" value="2"/>
</dbReference>
<proteinExistence type="inferred from homology"/>
<evidence type="ECO:0000256" key="8">
    <source>
        <dbReference type="PROSITE-ProRule" id="PRU00433"/>
    </source>
</evidence>
<dbReference type="InterPro" id="IPR017511">
    <property type="entry name" value="PQQ_mDH"/>
</dbReference>
<evidence type="ECO:0000256" key="7">
    <source>
        <dbReference type="ARBA" id="ARBA00023004"/>
    </source>
</evidence>
<feature type="chain" id="PRO_5037779090" description="Cytochrome c domain-containing protein" evidence="9">
    <location>
        <begin position="22"/>
        <end position="810"/>
    </location>
</feature>
<evidence type="ECO:0000313" key="12">
    <source>
        <dbReference type="Proteomes" id="UP000648801"/>
    </source>
</evidence>
<keyword evidence="4 8" id="KW-0479">Metal-binding</keyword>
<keyword evidence="7 8" id="KW-0408">Iron</keyword>
<keyword evidence="3 8" id="KW-0349">Heme</keyword>
<evidence type="ECO:0000256" key="2">
    <source>
        <dbReference type="ARBA" id="ARBA00008156"/>
    </source>
</evidence>
<keyword evidence="12" id="KW-1185">Reference proteome</keyword>
<organism evidence="11 12">
    <name type="scientific">Edaphobacter acidisoli</name>
    <dbReference type="NCBI Taxonomy" id="2040573"/>
    <lineage>
        <taxon>Bacteria</taxon>
        <taxon>Pseudomonadati</taxon>
        <taxon>Acidobacteriota</taxon>
        <taxon>Terriglobia</taxon>
        <taxon>Terriglobales</taxon>
        <taxon>Acidobacteriaceae</taxon>
        <taxon>Edaphobacter</taxon>
    </lineage>
</organism>